<dbReference type="PANTHER" id="PTHR32182:SF22">
    <property type="entry name" value="ATP-DEPENDENT ENDONUCLEASE, OLD FAMILY-RELATED"/>
    <property type="match status" value="1"/>
</dbReference>
<dbReference type="EMBL" id="CP014323">
    <property type="protein sequence ID" value="AMJ97352.1"/>
    <property type="molecule type" value="Genomic_DNA"/>
</dbReference>
<protein>
    <recommendedName>
        <fullName evidence="1">Protein CR006 P-loop domain-containing protein</fullName>
    </recommendedName>
</protein>
<dbReference type="InterPro" id="IPR027417">
    <property type="entry name" value="P-loop_NTPase"/>
</dbReference>
<dbReference type="RefSeq" id="WP_061094285.1">
    <property type="nucleotide sequence ID" value="NZ_CP014323.1"/>
</dbReference>
<evidence type="ECO:0000259" key="1">
    <source>
        <dbReference type="Pfam" id="PF13166"/>
    </source>
</evidence>
<dbReference type="PANTHER" id="PTHR32182">
    <property type="entry name" value="DNA REPLICATION AND REPAIR PROTEIN RECF"/>
    <property type="match status" value="1"/>
</dbReference>
<organism evidence="2 3">
    <name type="scientific">Alteromonas macleodii</name>
    <name type="common">Pseudoalteromonas macleodii</name>
    <dbReference type="NCBI Taxonomy" id="28108"/>
    <lineage>
        <taxon>Bacteria</taxon>
        <taxon>Pseudomonadati</taxon>
        <taxon>Pseudomonadota</taxon>
        <taxon>Gammaproteobacteria</taxon>
        <taxon>Alteromonadales</taxon>
        <taxon>Alteromonadaceae</taxon>
        <taxon>Alteromonas/Salinimonas group</taxon>
        <taxon>Alteromonas</taxon>
    </lineage>
</organism>
<name>A0A126PWJ7_ALTMA</name>
<dbReference type="SUPFAM" id="SSF52540">
    <property type="entry name" value="P-loop containing nucleoside triphosphate hydrolases"/>
    <property type="match status" value="1"/>
</dbReference>
<sequence length="789" mass="89839">MLKRISTIKNIGTYKDCNGRQSQFEKLTLVYGRNTYGKSTLGDIFSSLNSGESTTLSARKSIPDDGTTQKVELNFLGADGKKEIKAIFNNNDWKNKLPDHLRLAVYDDAFYHKNVFLGRTLTRNTKESFSDFILGSQGVAEAENIAAKNKELKEKKSDLKKLVQSEFSKVDDLKSFIAEPVIADIDPTKEELDKKREEYALLNSQKKASKAIRERKNLFPLKVATDFSEAVTAINTVLKTGLDNPHEAAKAELNRHIEKHFVKPEGAEQWIKQGLSLLDGDNCHFCGQAITPQANELLDLYRQCFDDQFARHESFVKTTIERHQHLLGANWLEKLDSSIASASLILDSYPELSNEHEIPDTVKNIRISHEAIQGKIEQITLIVNQIIEAFTAKIDAKLANPKAEFETVEAAELDQQLNDLYNDINSLNTFYSSFNKRANEFKARFEVDQIEKDLERLAQQGKDIALKIERYEKNDACNEHISLSKSICDLEGDIPKLKESLRNEQSAFLNLYFSKINKHFNDLGSRDFKLEYKPEPLGNKPIYSFKVKFKGTGIAESDLDKIFSESDRRSLGLSIFLASLDSLEDEVLGKTIIVFDDPVTSFDENRVGQTHSKLVKLADRCQQVIILSHFKDGVANFLKVHGFSKSDIALIEIKKNAQGSYLEVGNKSAFLKSAHHLNTEELIDFVERNIDKLSCKPRVYLEEVLSLRFSKQIRKKQITNESLSKRIDALSEEKIVSQDIAKQLHDWREELNPEHHVWMDDDIENQRTTIASFLEFVFYELVPEPVGEV</sequence>
<dbReference type="Gene3D" id="3.40.50.300">
    <property type="entry name" value="P-loop containing nucleotide triphosphate hydrolases"/>
    <property type="match status" value="2"/>
</dbReference>
<dbReference type="GO" id="GO:0000731">
    <property type="term" value="P:DNA synthesis involved in DNA repair"/>
    <property type="evidence" value="ECO:0007669"/>
    <property type="project" value="TreeGrafter"/>
</dbReference>
<proteinExistence type="predicted"/>
<gene>
    <name evidence="2" type="ORF">AVL55_03750</name>
</gene>
<dbReference type="Proteomes" id="UP000063991">
    <property type="component" value="Chromosome"/>
</dbReference>
<dbReference type="AlphaFoldDB" id="A0A126PWJ7"/>
<accession>A0A126PWJ7</accession>
<evidence type="ECO:0000313" key="2">
    <source>
        <dbReference type="EMBL" id="AMJ97352.1"/>
    </source>
</evidence>
<dbReference type="GO" id="GO:0006302">
    <property type="term" value="P:double-strand break repair"/>
    <property type="evidence" value="ECO:0007669"/>
    <property type="project" value="TreeGrafter"/>
</dbReference>
<reference evidence="2 3" key="1">
    <citation type="submission" date="2015-12" db="EMBL/GenBank/DDBJ databases">
        <authorList>
            <person name="Shamseldin A."/>
            <person name="Moawad H."/>
            <person name="Abd El-Rahim W.M."/>
            <person name="Sadowsky M.J."/>
        </authorList>
    </citation>
    <scope>NUCLEOTIDE SEQUENCE [LARGE SCALE GENOMIC DNA]</scope>
    <source>
        <strain evidence="2 3">D7</strain>
    </source>
</reference>
<evidence type="ECO:0000313" key="3">
    <source>
        <dbReference type="Proteomes" id="UP000063991"/>
    </source>
</evidence>
<dbReference type="InterPro" id="IPR026866">
    <property type="entry name" value="CR006_AAA"/>
</dbReference>
<dbReference type="Pfam" id="PF13166">
    <property type="entry name" value="AAA_13"/>
    <property type="match status" value="1"/>
</dbReference>
<feature type="domain" description="Protein CR006 P-loop" evidence="1">
    <location>
        <begin position="11"/>
        <end position="629"/>
    </location>
</feature>